<comment type="caution">
    <text evidence="2">The sequence shown here is derived from an EMBL/GenBank/DDBJ whole genome shotgun (WGS) entry which is preliminary data.</text>
</comment>
<proteinExistence type="predicted"/>
<dbReference type="EMBL" id="JBFNQN010000004">
    <property type="protein sequence ID" value="MEW9264305.1"/>
    <property type="molecule type" value="Genomic_DNA"/>
</dbReference>
<protein>
    <submittedName>
        <fullName evidence="2">Uncharacterized protein</fullName>
    </submittedName>
</protein>
<evidence type="ECO:0000313" key="2">
    <source>
        <dbReference type="EMBL" id="MEW9264305.1"/>
    </source>
</evidence>
<accession>A0ABV3P3V4</accession>
<organism evidence="2 3">
    <name type="scientific">Kineococcus endophyticus</name>
    <dbReference type="NCBI Taxonomy" id="1181883"/>
    <lineage>
        <taxon>Bacteria</taxon>
        <taxon>Bacillati</taxon>
        <taxon>Actinomycetota</taxon>
        <taxon>Actinomycetes</taxon>
        <taxon>Kineosporiales</taxon>
        <taxon>Kineosporiaceae</taxon>
        <taxon>Kineococcus</taxon>
    </lineage>
</organism>
<evidence type="ECO:0000313" key="3">
    <source>
        <dbReference type="Proteomes" id="UP001555826"/>
    </source>
</evidence>
<keyword evidence="3" id="KW-1185">Reference proteome</keyword>
<feature type="compositionally biased region" description="Basic and acidic residues" evidence="1">
    <location>
        <begin position="105"/>
        <end position="114"/>
    </location>
</feature>
<evidence type="ECO:0000256" key="1">
    <source>
        <dbReference type="SAM" id="MobiDB-lite"/>
    </source>
</evidence>
<gene>
    <name evidence="2" type="ORF">AB1207_06075</name>
</gene>
<name>A0ABV3P3V4_9ACTN</name>
<dbReference type="RefSeq" id="WP_367636964.1">
    <property type="nucleotide sequence ID" value="NZ_JBFNQN010000004.1"/>
</dbReference>
<feature type="region of interest" description="Disordered" evidence="1">
    <location>
        <begin position="45"/>
        <end position="114"/>
    </location>
</feature>
<sequence>MEPLSAEEALDAVQAVLRARGVVRGEPWRNDITATDDGAWTVRTWTGADTPGPPDHVHRVSPAPGGAAPRVERVFPVRAPRRARASRKLDHSAPGTLHEPPPWPAREDLPPRSD</sequence>
<reference evidence="2 3" key="1">
    <citation type="submission" date="2024-07" db="EMBL/GenBank/DDBJ databases">
        <authorList>
            <person name="Thanompreechachai J."/>
            <person name="Duangmal K."/>
        </authorList>
    </citation>
    <scope>NUCLEOTIDE SEQUENCE [LARGE SCALE GENOMIC DNA]</scope>
    <source>
        <strain evidence="2 3">KCTC 19886</strain>
    </source>
</reference>
<dbReference type="Proteomes" id="UP001555826">
    <property type="component" value="Unassembled WGS sequence"/>
</dbReference>